<accession>A0A182F1E2</accession>
<dbReference type="AlphaFoldDB" id="A0A182F1E2"/>
<reference evidence="1 2" key="1">
    <citation type="journal article" date="2017" name="G3 (Bethesda)">
        <title>The Physical Genome Mapping of Anopheles albimanus Corrected Scaffold Misassemblies and Identified Interarm Rearrangements in Genus Anopheles.</title>
        <authorList>
            <person name="Artemov G.N."/>
            <person name="Peery A.N."/>
            <person name="Jiang X."/>
            <person name="Tu Z."/>
            <person name="Stegniy V.N."/>
            <person name="Sharakhova M.V."/>
            <person name="Sharakhov I.V."/>
        </authorList>
    </citation>
    <scope>NUCLEOTIDE SEQUENCE [LARGE SCALE GENOMIC DNA]</scope>
    <source>
        <strain evidence="1 2">ALBI9_A</strain>
    </source>
</reference>
<dbReference type="EnsemblMetazoa" id="AALB000266-RA">
    <property type="protein sequence ID" value="AALB000266-PA"/>
    <property type="gene ID" value="AALB000266"/>
</dbReference>
<sequence length="177" mass="19992">MVLAEVAAAIYGFFWTLYQFLQISAFVGRLLFQGICWAVSVVQYCSQTVSNFFGVVYEDNRYLLEDARAMFVGLPELIYENLHGAYNFYCRWATTTQRTLDFILNFPVLMIDTAKQGAVLLGEAVWMLVALPGQLMYAVLLAVQSGCIYGYVKLAAFLHYLVMDTGAWVPIDNRTTS</sequence>
<dbReference type="STRING" id="7167.A0A182F1E2"/>
<evidence type="ECO:0000313" key="1">
    <source>
        <dbReference type="EnsemblMetazoa" id="AALB000266-PA"/>
    </source>
</evidence>
<keyword evidence="2" id="KW-1185">Reference proteome</keyword>
<organism evidence="1 2">
    <name type="scientific">Anopheles albimanus</name>
    <name type="common">New world malaria mosquito</name>
    <dbReference type="NCBI Taxonomy" id="7167"/>
    <lineage>
        <taxon>Eukaryota</taxon>
        <taxon>Metazoa</taxon>
        <taxon>Ecdysozoa</taxon>
        <taxon>Arthropoda</taxon>
        <taxon>Hexapoda</taxon>
        <taxon>Insecta</taxon>
        <taxon>Pterygota</taxon>
        <taxon>Neoptera</taxon>
        <taxon>Endopterygota</taxon>
        <taxon>Diptera</taxon>
        <taxon>Nematocera</taxon>
        <taxon>Culicoidea</taxon>
        <taxon>Culicidae</taxon>
        <taxon>Anophelinae</taxon>
        <taxon>Anopheles</taxon>
    </lineage>
</organism>
<name>A0A182F1E2_ANOAL</name>
<evidence type="ECO:0000313" key="2">
    <source>
        <dbReference type="Proteomes" id="UP000069272"/>
    </source>
</evidence>
<dbReference type="Proteomes" id="UP000069272">
    <property type="component" value="Chromosome 2L"/>
</dbReference>
<protein>
    <submittedName>
        <fullName evidence="1">Uncharacterized protein</fullName>
    </submittedName>
</protein>
<dbReference type="VEuPathDB" id="VectorBase:AALB000266"/>
<proteinExistence type="predicted"/>
<reference evidence="1" key="2">
    <citation type="submission" date="2022-08" db="UniProtKB">
        <authorList>
            <consortium name="EnsemblMetazoa"/>
        </authorList>
    </citation>
    <scope>IDENTIFICATION</scope>
    <source>
        <strain evidence="1">STECLA/ALBI9_A</strain>
    </source>
</reference>